<sequence>MNYEIVLKRVYSAFEEDDGARVLVDRLWPRGKERASLALTDWYRDAAPSSSLRRDYHQDKISEASFQARYRLELKESDDALLPLMRYARQGKLTLLTASRQLDHSHLPILREAVLGALDLEDRADQEPASSPCFLNSSSKGSE</sequence>
<feature type="region of interest" description="Disordered" evidence="1">
    <location>
        <begin position="124"/>
        <end position="143"/>
    </location>
</feature>
<organism evidence="2 3">
    <name type="scientific">Halomonas citrativorans</name>
    <dbReference type="NCBI Taxonomy" id="2742612"/>
    <lineage>
        <taxon>Bacteria</taxon>
        <taxon>Pseudomonadati</taxon>
        <taxon>Pseudomonadota</taxon>
        <taxon>Gammaproteobacteria</taxon>
        <taxon>Oceanospirillales</taxon>
        <taxon>Halomonadaceae</taxon>
        <taxon>Halomonas</taxon>
    </lineage>
</organism>
<dbReference type="PANTHER" id="PTHR36849">
    <property type="entry name" value="CYTOPLASMIC PROTEIN-RELATED"/>
    <property type="match status" value="1"/>
</dbReference>
<accession>A0A1R4HQQ5</accession>
<keyword evidence="2" id="KW-0808">Transferase</keyword>
<reference evidence="2 3" key="1">
    <citation type="submission" date="2017-02" db="EMBL/GenBank/DDBJ databases">
        <authorList>
            <person name="Dridi B."/>
        </authorList>
    </citation>
    <scope>NUCLEOTIDE SEQUENCE [LARGE SCALE GENOMIC DNA]</scope>
    <source>
        <strain evidence="2 3">JB380</strain>
    </source>
</reference>
<evidence type="ECO:0000313" key="2">
    <source>
        <dbReference type="EMBL" id="SJN09533.1"/>
    </source>
</evidence>
<feature type="compositionally biased region" description="Polar residues" evidence="1">
    <location>
        <begin position="133"/>
        <end position="143"/>
    </location>
</feature>
<dbReference type="GO" id="GO:0004851">
    <property type="term" value="F:uroporphyrin-III C-methyltransferase activity"/>
    <property type="evidence" value="ECO:0007669"/>
    <property type="project" value="UniProtKB-EC"/>
</dbReference>
<dbReference type="AlphaFoldDB" id="A0A1R4HQQ5"/>
<dbReference type="OrthoDB" id="9790745at2"/>
<dbReference type="Proteomes" id="UP000196331">
    <property type="component" value="Unassembled WGS sequence"/>
</dbReference>
<dbReference type="PANTHER" id="PTHR36849:SF1">
    <property type="entry name" value="CYTOPLASMIC PROTEIN"/>
    <property type="match status" value="1"/>
</dbReference>
<protein>
    <submittedName>
        <fullName evidence="2">Probable uroporphyrin-III c-methyltransferase</fullName>
        <ecNumber evidence="2">2.1.1.107</ecNumber>
    </submittedName>
</protein>
<dbReference type="InterPro" id="IPR052552">
    <property type="entry name" value="YeaO-like"/>
</dbReference>
<name>A0A1R4HQQ5_9GAMM</name>
<dbReference type="GO" id="GO:0032259">
    <property type="term" value="P:methylation"/>
    <property type="evidence" value="ECO:0007669"/>
    <property type="project" value="UniProtKB-KW"/>
</dbReference>
<dbReference type="EC" id="2.1.1.107" evidence="2"/>
<evidence type="ECO:0000313" key="3">
    <source>
        <dbReference type="Proteomes" id="UP000196331"/>
    </source>
</evidence>
<evidence type="ECO:0000256" key="1">
    <source>
        <dbReference type="SAM" id="MobiDB-lite"/>
    </source>
</evidence>
<gene>
    <name evidence="2" type="ORF">CZ787_01685</name>
</gene>
<proteinExistence type="predicted"/>
<comment type="caution">
    <text evidence="2">The sequence shown here is derived from an EMBL/GenBank/DDBJ whole genome shotgun (WGS) entry which is preliminary data.</text>
</comment>
<keyword evidence="2" id="KW-0489">Methyltransferase</keyword>
<dbReference type="EMBL" id="FUKM01000005">
    <property type="protein sequence ID" value="SJN09533.1"/>
    <property type="molecule type" value="Genomic_DNA"/>
</dbReference>
<dbReference type="RefSeq" id="WP_087105590.1">
    <property type="nucleotide sequence ID" value="NZ_FUKM01000005.1"/>
</dbReference>
<dbReference type="Pfam" id="PF22752">
    <property type="entry name" value="DUF488-N3i"/>
    <property type="match status" value="1"/>
</dbReference>